<feature type="domain" description="Beta-lactamase-related" evidence="2">
    <location>
        <begin position="30"/>
        <end position="353"/>
    </location>
</feature>
<evidence type="ECO:0000259" key="2">
    <source>
        <dbReference type="Pfam" id="PF00144"/>
    </source>
</evidence>
<organism evidence="3 4">
    <name type="scientific">Streptomyces rectiviolaceus</name>
    <dbReference type="NCBI Taxonomy" id="332591"/>
    <lineage>
        <taxon>Bacteria</taxon>
        <taxon>Bacillati</taxon>
        <taxon>Actinomycetota</taxon>
        <taxon>Actinomycetes</taxon>
        <taxon>Kitasatosporales</taxon>
        <taxon>Streptomycetaceae</taxon>
        <taxon>Streptomyces</taxon>
    </lineage>
</organism>
<reference evidence="4" key="1">
    <citation type="journal article" date="2019" name="Int. J. Syst. Evol. Microbiol.">
        <title>The Global Catalogue of Microorganisms (GCM) 10K type strain sequencing project: providing services to taxonomists for standard genome sequencing and annotation.</title>
        <authorList>
            <consortium name="The Broad Institute Genomics Platform"/>
            <consortium name="The Broad Institute Genome Sequencing Center for Infectious Disease"/>
            <person name="Wu L."/>
            <person name="Ma J."/>
        </authorList>
    </citation>
    <scope>NUCLEOTIDE SEQUENCE [LARGE SCALE GENOMIC DNA]</scope>
    <source>
        <strain evidence="4">JCM 9092</strain>
    </source>
</reference>
<feature type="compositionally biased region" description="Low complexity" evidence="1">
    <location>
        <begin position="1"/>
        <end position="12"/>
    </location>
</feature>
<proteinExistence type="predicted"/>
<dbReference type="InterPro" id="IPR012338">
    <property type="entry name" value="Beta-lactam/transpept-like"/>
</dbReference>
<sequence length="480" mass="50929">MSKTKTQTKTQTPSGAKAQPQLDALQAWLDGRLSELLDENQVPGAAVAVSVGDMVIDAAAGLLSKDTGVEATPDSLFQIGSITKVWTTTLAMQLVDEGKLDLDAPVRDHLPDFKLADDEAAARVTVRQLMCHVSGFEGDFFTDTGQGDDCLEKFVATLGGTPQLFAPGERFSYNNAAYCVLGRIVEVLREKPYDACLREHLFAPLGLTHAATGPYEAILHRAAVGHIRATPDADPRPAQVWALVRSNAAAGAMLAMRPRDLLTFARMHLADGLGPDGARVLGAQSARAMRRPHVDVPRLGLMGDSWGLGWEIFDFPGGTVVGHDGGTIGQSAFLRVVPGHDIAVAVLTNGGDPFALYTEIVGRVLRDLAGIELPALPVPDPGAPRVDASRYVGTYASSAADTVVSQDADGRVWAERTPKGIFAELGGGQERIELVAAGADTLITAEPEHGVHRLHAFVGDDGEGHAQFLHTGRADRRVAP</sequence>
<accession>A0ABP6MGH1</accession>
<dbReference type="SUPFAM" id="SSF56601">
    <property type="entry name" value="beta-lactamase/transpeptidase-like"/>
    <property type="match status" value="1"/>
</dbReference>
<dbReference type="InterPro" id="IPR001466">
    <property type="entry name" value="Beta-lactam-related"/>
</dbReference>
<evidence type="ECO:0000313" key="3">
    <source>
        <dbReference type="EMBL" id="GAA3112287.1"/>
    </source>
</evidence>
<dbReference type="GO" id="GO:0016787">
    <property type="term" value="F:hydrolase activity"/>
    <property type="evidence" value="ECO:0007669"/>
    <property type="project" value="UniProtKB-KW"/>
</dbReference>
<dbReference type="PANTHER" id="PTHR43283:SF3">
    <property type="entry name" value="BETA-LACTAMASE FAMILY PROTEIN (AFU_ORTHOLOGUE AFUA_5G07500)"/>
    <property type="match status" value="1"/>
</dbReference>
<evidence type="ECO:0000256" key="1">
    <source>
        <dbReference type="SAM" id="MobiDB-lite"/>
    </source>
</evidence>
<protein>
    <submittedName>
        <fullName evidence="3">Serine hydrolase domain-containing protein</fullName>
    </submittedName>
</protein>
<keyword evidence="3" id="KW-0378">Hydrolase</keyword>
<dbReference type="InterPro" id="IPR050789">
    <property type="entry name" value="Diverse_Enzym_Activities"/>
</dbReference>
<evidence type="ECO:0000313" key="4">
    <source>
        <dbReference type="Proteomes" id="UP001501637"/>
    </source>
</evidence>
<dbReference type="PANTHER" id="PTHR43283">
    <property type="entry name" value="BETA-LACTAMASE-RELATED"/>
    <property type="match status" value="1"/>
</dbReference>
<dbReference type="Gene3D" id="3.40.710.10">
    <property type="entry name" value="DD-peptidase/beta-lactamase superfamily"/>
    <property type="match status" value="1"/>
</dbReference>
<dbReference type="EMBL" id="BAAAUG010000067">
    <property type="protein sequence ID" value="GAA3112287.1"/>
    <property type="molecule type" value="Genomic_DNA"/>
</dbReference>
<feature type="region of interest" description="Disordered" evidence="1">
    <location>
        <begin position="1"/>
        <end position="21"/>
    </location>
</feature>
<gene>
    <name evidence="3" type="ORF">GCM10010449_38220</name>
</gene>
<dbReference type="Pfam" id="PF00144">
    <property type="entry name" value="Beta-lactamase"/>
    <property type="match status" value="1"/>
</dbReference>
<keyword evidence="4" id="KW-1185">Reference proteome</keyword>
<dbReference type="RefSeq" id="WP_344522197.1">
    <property type="nucleotide sequence ID" value="NZ_BAAAUG010000067.1"/>
</dbReference>
<dbReference type="Proteomes" id="UP001501637">
    <property type="component" value="Unassembled WGS sequence"/>
</dbReference>
<comment type="caution">
    <text evidence="3">The sequence shown here is derived from an EMBL/GenBank/DDBJ whole genome shotgun (WGS) entry which is preliminary data.</text>
</comment>
<name>A0ABP6MGH1_9ACTN</name>